<dbReference type="OrthoDB" id="2112130at2"/>
<name>A0A418IHI6_9STAP</name>
<dbReference type="Pfam" id="PF06156">
    <property type="entry name" value="YabA"/>
    <property type="match status" value="1"/>
</dbReference>
<evidence type="ECO:0000313" key="7">
    <source>
        <dbReference type="EMBL" id="RIN02043.1"/>
    </source>
</evidence>
<evidence type="ECO:0000256" key="4">
    <source>
        <dbReference type="ARBA" id="ARBA00022833"/>
    </source>
</evidence>
<reference evidence="7 8" key="1">
    <citation type="journal article" date="2016" name="Front. Microbiol.">
        <title>Comprehensive Phylogenetic Analysis of Bovine Non-aureus Staphylococci Species Based on Whole-Genome Sequencing.</title>
        <authorList>
            <person name="Naushad S."/>
            <person name="Barkema H.W."/>
            <person name="Luby C."/>
            <person name="Condas L.A."/>
            <person name="Nobrega D.B."/>
            <person name="Carson D.A."/>
            <person name="De Buck J."/>
        </authorList>
    </citation>
    <scope>NUCLEOTIDE SEQUENCE [LARGE SCALE GENOMIC DNA]</scope>
    <source>
        <strain evidence="7 8">SNUC 4554</strain>
    </source>
</reference>
<keyword evidence="4" id="KW-0862">Zinc</keyword>
<evidence type="ECO:0000313" key="8">
    <source>
        <dbReference type="Proteomes" id="UP000286317"/>
    </source>
</evidence>
<gene>
    <name evidence="7" type="primary">yabA</name>
    <name evidence="7" type="ORF">BU112_03955</name>
</gene>
<dbReference type="AlphaFoldDB" id="A0A418IHI6"/>
<dbReference type="NCBIfam" id="NF009641">
    <property type="entry name" value="PRK13169.1-2"/>
    <property type="match status" value="1"/>
</dbReference>
<feature type="coiled-coil region" evidence="6">
    <location>
        <begin position="3"/>
        <end position="58"/>
    </location>
</feature>
<dbReference type="RefSeq" id="WP_039069432.1">
    <property type="nucleotide sequence ID" value="NZ_CP068712.1"/>
</dbReference>
<evidence type="ECO:0000256" key="5">
    <source>
        <dbReference type="ARBA" id="ARBA00022880"/>
    </source>
</evidence>
<keyword evidence="8" id="KW-1185">Reference proteome</keyword>
<keyword evidence="2" id="KW-0235">DNA replication</keyword>
<dbReference type="GO" id="GO:0006260">
    <property type="term" value="P:DNA replication"/>
    <property type="evidence" value="ECO:0007669"/>
    <property type="project" value="UniProtKB-KW"/>
</dbReference>
<evidence type="ECO:0000256" key="1">
    <source>
        <dbReference type="ARBA" id="ARBA00022490"/>
    </source>
</evidence>
<dbReference type="EMBL" id="QXUF01000017">
    <property type="protein sequence ID" value="RIN02043.1"/>
    <property type="molecule type" value="Genomic_DNA"/>
</dbReference>
<dbReference type="GeneID" id="79052707"/>
<keyword evidence="5" id="KW-0236">DNA replication inhibitor</keyword>
<dbReference type="GO" id="GO:0008156">
    <property type="term" value="P:negative regulation of DNA replication"/>
    <property type="evidence" value="ECO:0007669"/>
    <property type="project" value="UniProtKB-KW"/>
</dbReference>
<sequence>MNRSDIFEKLANLESNINQINSDMVNLKNLTVELIEENVALQIENENLKTLIDKEEQSKSIEQGKKTPVKQPLRSKDNLAMLYKEGFHICNGELFGKHRKGDDCLFCLEVLTE</sequence>
<evidence type="ECO:0000256" key="6">
    <source>
        <dbReference type="SAM" id="Coils"/>
    </source>
</evidence>
<proteinExistence type="predicted"/>
<dbReference type="PIRSF" id="PIRSF021439">
    <property type="entry name" value="DUF972"/>
    <property type="match status" value="1"/>
</dbReference>
<accession>A0A418IHI6</accession>
<dbReference type="GO" id="GO:0046872">
    <property type="term" value="F:metal ion binding"/>
    <property type="evidence" value="ECO:0007669"/>
    <property type="project" value="UniProtKB-KW"/>
</dbReference>
<organism evidence="7 8">
    <name type="scientific">Staphylococcus shinii</name>
    <dbReference type="NCBI Taxonomy" id="2912228"/>
    <lineage>
        <taxon>Bacteria</taxon>
        <taxon>Bacillati</taxon>
        <taxon>Bacillota</taxon>
        <taxon>Bacilli</taxon>
        <taxon>Bacillales</taxon>
        <taxon>Staphylococcaceae</taxon>
        <taxon>Staphylococcus</taxon>
    </lineage>
</organism>
<keyword evidence="1" id="KW-0963">Cytoplasm</keyword>
<evidence type="ECO:0000256" key="2">
    <source>
        <dbReference type="ARBA" id="ARBA00022705"/>
    </source>
</evidence>
<keyword evidence="6" id="KW-0175">Coiled coil</keyword>
<comment type="caution">
    <text evidence="7">The sequence shown here is derived from an EMBL/GenBank/DDBJ whole genome shotgun (WGS) entry which is preliminary data.</text>
</comment>
<dbReference type="InterPro" id="IPR010377">
    <property type="entry name" value="YabA"/>
</dbReference>
<protein>
    <submittedName>
        <fullName evidence="7">DNA replication initiation control protein YabA</fullName>
    </submittedName>
</protein>
<evidence type="ECO:0000256" key="3">
    <source>
        <dbReference type="ARBA" id="ARBA00022723"/>
    </source>
</evidence>
<dbReference type="Proteomes" id="UP000286317">
    <property type="component" value="Unassembled WGS sequence"/>
</dbReference>
<keyword evidence="3" id="KW-0479">Metal-binding</keyword>